<sequence>MMKLLKSGQKSGMQYCLIEGKTWPSFQKIALRIRITQLNRTVIRTESNSAKISTSFELCEHNFFCIWQMIETPSVWESDRALVVGHEIDKAKPYVTEKQSF</sequence>
<proteinExistence type="predicted"/>
<protein>
    <submittedName>
        <fullName evidence="2">Uncharacterized protein</fullName>
    </submittedName>
</protein>
<reference evidence="2" key="1">
    <citation type="submission" date="2022-11" db="UniProtKB">
        <authorList>
            <consortium name="WormBaseParasite"/>
        </authorList>
    </citation>
    <scope>IDENTIFICATION</scope>
</reference>
<evidence type="ECO:0000313" key="1">
    <source>
        <dbReference type="Proteomes" id="UP000887565"/>
    </source>
</evidence>
<dbReference type="Proteomes" id="UP000887565">
    <property type="component" value="Unplaced"/>
</dbReference>
<dbReference type="WBParaSite" id="nRc.2.0.1.t41673-RA">
    <property type="protein sequence ID" value="nRc.2.0.1.t41673-RA"/>
    <property type="gene ID" value="nRc.2.0.1.g41673"/>
</dbReference>
<evidence type="ECO:0000313" key="2">
    <source>
        <dbReference type="WBParaSite" id="nRc.2.0.1.t41673-RA"/>
    </source>
</evidence>
<organism evidence="1 2">
    <name type="scientific">Romanomermis culicivorax</name>
    <name type="common">Nematode worm</name>
    <dbReference type="NCBI Taxonomy" id="13658"/>
    <lineage>
        <taxon>Eukaryota</taxon>
        <taxon>Metazoa</taxon>
        <taxon>Ecdysozoa</taxon>
        <taxon>Nematoda</taxon>
        <taxon>Enoplea</taxon>
        <taxon>Dorylaimia</taxon>
        <taxon>Mermithida</taxon>
        <taxon>Mermithoidea</taxon>
        <taxon>Mermithidae</taxon>
        <taxon>Romanomermis</taxon>
    </lineage>
</organism>
<keyword evidence="1" id="KW-1185">Reference proteome</keyword>
<dbReference type="AlphaFoldDB" id="A0A915KSC2"/>
<name>A0A915KSC2_ROMCU</name>
<accession>A0A915KSC2</accession>